<dbReference type="Gene3D" id="2.150.10.10">
    <property type="entry name" value="Serralysin-like metalloprotease, C-terminal"/>
    <property type="match status" value="1"/>
</dbReference>
<dbReference type="Proteomes" id="UP001597176">
    <property type="component" value="Unassembled WGS sequence"/>
</dbReference>
<evidence type="ECO:0000313" key="1">
    <source>
        <dbReference type="EMBL" id="MFD1300714.1"/>
    </source>
</evidence>
<evidence type="ECO:0000313" key="2">
    <source>
        <dbReference type="Proteomes" id="UP001597176"/>
    </source>
</evidence>
<reference evidence="2" key="1">
    <citation type="journal article" date="2019" name="Int. J. Syst. Evol. Microbiol.">
        <title>The Global Catalogue of Microorganisms (GCM) 10K type strain sequencing project: providing services to taxonomists for standard genome sequencing and annotation.</title>
        <authorList>
            <consortium name="The Broad Institute Genomics Platform"/>
            <consortium name="The Broad Institute Genome Sequencing Center for Infectious Disease"/>
            <person name="Wu L."/>
            <person name="Ma J."/>
        </authorList>
    </citation>
    <scope>NUCLEOTIDE SEQUENCE [LARGE SCALE GENOMIC DNA]</scope>
    <source>
        <strain evidence="2">CCUG 56108</strain>
    </source>
</reference>
<protein>
    <recommendedName>
        <fullName evidence="3">Calcium-binding protein</fullName>
    </recommendedName>
</protein>
<gene>
    <name evidence="1" type="ORF">ACFQ4G_03830</name>
</gene>
<organism evidence="1 2">
    <name type="scientific">Methylobacterium marchantiae</name>
    <dbReference type="NCBI Taxonomy" id="600331"/>
    <lineage>
        <taxon>Bacteria</taxon>
        <taxon>Pseudomonadati</taxon>
        <taxon>Pseudomonadota</taxon>
        <taxon>Alphaproteobacteria</taxon>
        <taxon>Hyphomicrobiales</taxon>
        <taxon>Methylobacteriaceae</taxon>
        <taxon>Methylobacterium</taxon>
    </lineage>
</organism>
<dbReference type="RefSeq" id="WP_238208732.1">
    <property type="nucleotide sequence ID" value="NZ_JBHTND010000003.1"/>
</dbReference>
<accession>A0ABW3WWS0</accession>
<dbReference type="InterPro" id="IPR001343">
    <property type="entry name" value="Hemolysn_Ca-bd"/>
</dbReference>
<proteinExistence type="predicted"/>
<name>A0ABW3WWS0_9HYPH</name>
<dbReference type="InterPro" id="IPR011049">
    <property type="entry name" value="Serralysin-like_metalloprot_C"/>
</dbReference>
<keyword evidence="2" id="KW-1185">Reference proteome</keyword>
<sequence length="208" mass="21372">MAESTICNLIADGDTYLNPSDQIDTVDFRNDELFSGTHGAGIDVAVGTATDTSEGTDTLTSIESVIGSVFADAIAGSKSANTLSGGAGDDSLDGLADEDVLTGGTGRDTFHFRTTFSSANVDHITDSKTVDIIEIAHAIATTPPVGVLAAEAFKDLSNGSVDATGRILYDPTSGALSYDKDCSGSTSDVTFATLDHPIALTDLDFHIA</sequence>
<evidence type="ECO:0008006" key="3">
    <source>
        <dbReference type="Google" id="ProtNLM"/>
    </source>
</evidence>
<dbReference type="SUPFAM" id="SSF51120">
    <property type="entry name" value="beta-Roll"/>
    <property type="match status" value="1"/>
</dbReference>
<dbReference type="EMBL" id="JBHTND010000003">
    <property type="protein sequence ID" value="MFD1300714.1"/>
    <property type="molecule type" value="Genomic_DNA"/>
</dbReference>
<dbReference type="Pfam" id="PF00353">
    <property type="entry name" value="HemolysinCabind"/>
    <property type="match status" value="1"/>
</dbReference>
<comment type="caution">
    <text evidence="1">The sequence shown here is derived from an EMBL/GenBank/DDBJ whole genome shotgun (WGS) entry which is preliminary data.</text>
</comment>